<feature type="domain" description="Chorismate-utilising enzyme C-terminal" evidence="6">
    <location>
        <begin position="148"/>
        <end position="402"/>
    </location>
</feature>
<dbReference type="Pfam" id="PF00425">
    <property type="entry name" value="Chorismate_bind"/>
    <property type="match status" value="1"/>
</dbReference>
<evidence type="ECO:0000313" key="7">
    <source>
        <dbReference type="EMBL" id="CAB4692662.1"/>
    </source>
</evidence>
<evidence type="ECO:0000256" key="2">
    <source>
        <dbReference type="ARBA" id="ARBA00005297"/>
    </source>
</evidence>
<dbReference type="PANTHER" id="PTHR42839:SF2">
    <property type="entry name" value="ISOCHORISMATE SYNTHASE ENTC"/>
    <property type="match status" value="1"/>
</dbReference>
<dbReference type="InterPro" id="IPR004561">
    <property type="entry name" value="IsoChor_synthase"/>
</dbReference>
<organism evidence="8">
    <name type="scientific">freshwater metagenome</name>
    <dbReference type="NCBI Taxonomy" id="449393"/>
    <lineage>
        <taxon>unclassified sequences</taxon>
        <taxon>metagenomes</taxon>
        <taxon>ecological metagenomes</taxon>
    </lineage>
</organism>
<dbReference type="AlphaFoldDB" id="A0A6J7SVM7"/>
<evidence type="ECO:0000256" key="3">
    <source>
        <dbReference type="ARBA" id="ARBA00012824"/>
    </source>
</evidence>
<evidence type="ECO:0000256" key="1">
    <source>
        <dbReference type="ARBA" id="ARBA00000799"/>
    </source>
</evidence>
<protein>
    <recommendedName>
        <fullName evidence="3">isochorismate synthase</fullName>
        <ecNumber evidence="3">5.4.4.2</ecNumber>
    </recommendedName>
    <alternativeName>
        <fullName evidence="5">Isochorismate mutase</fullName>
    </alternativeName>
</protein>
<sequence length="412" mass="44404">MDAPLSRIDVESVVFEGTGELISLLPNASPLTWVRNGEGVIGYGEFAKVHFSGASRFEDAAQWWREQLKGFRINDHIRVPGSGPIAFGSFSFDEAEDSVFIIPRVVVGKRGNTSWITRIGAPAPLNHELLPTRKSSPLSWGEGSLSASEWEAAVGHAIVRITAGELDKVVLARDVTATSEEPIDARVVMEKLAEKYPNTWVFAVDGLVGATPELLVRLTKGLVTSRVLAGTIRRTGDDQRDLALAASLARSSKDLEEHDYAVRSVADALEPFCSSINVPDAPFVLHLANVMHLATDVTGVVSDSMAVTNALSLVDALHPTAAVCGTPREKAKKLINEYEVMKRGRYSGPVGWIDARGDGEWGIALRCAEIDAKDARKVRLFAGCGIVAGSVPQDELAESQAKLVPMRDALES</sequence>
<accession>A0A6J7SVM7</accession>
<dbReference type="NCBIfam" id="TIGR00543">
    <property type="entry name" value="isochor_syn"/>
    <property type="match status" value="1"/>
</dbReference>
<evidence type="ECO:0000256" key="4">
    <source>
        <dbReference type="ARBA" id="ARBA00023235"/>
    </source>
</evidence>
<dbReference type="InterPro" id="IPR015890">
    <property type="entry name" value="Chorismate_C"/>
</dbReference>
<dbReference type="SUPFAM" id="SSF56322">
    <property type="entry name" value="ADC synthase"/>
    <property type="match status" value="1"/>
</dbReference>
<dbReference type="Gene3D" id="3.60.120.10">
    <property type="entry name" value="Anthranilate synthase"/>
    <property type="match status" value="1"/>
</dbReference>
<dbReference type="GO" id="GO:0009697">
    <property type="term" value="P:salicylic acid biosynthetic process"/>
    <property type="evidence" value="ECO:0007669"/>
    <property type="project" value="TreeGrafter"/>
</dbReference>
<comment type="similarity">
    <text evidence="2">Belongs to the isochorismate synthase family.</text>
</comment>
<dbReference type="GO" id="GO:0008909">
    <property type="term" value="F:isochorismate synthase activity"/>
    <property type="evidence" value="ECO:0007669"/>
    <property type="project" value="UniProtKB-EC"/>
</dbReference>
<gene>
    <name evidence="7" type="ORF">UFOPK2593_00155</name>
    <name evidence="8" type="ORF">UFOPK4295_00178</name>
</gene>
<name>A0A6J7SVM7_9ZZZZ</name>
<reference evidence="8" key="1">
    <citation type="submission" date="2020-05" db="EMBL/GenBank/DDBJ databases">
        <authorList>
            <person name="Chiriac C."/>
            <person name="Salcher M."/>
            <person name="Ghai R."/>
            <person name="Kavagutti S V."/>
        </authorList>
    </citation>
    <scope>NUCLEOTIDE SEQUENCE</scope>
</reference>
<evidence type="ECO:0000256" key="5">
    <source>
        <dbReference type="ARBA" id="ARBA00041564"/>
    </source>
</evidence>
<comment type="catalytic activity">
    <reaction evidence="1">
        <text>chorismate = isochorismate</text>
        <dbReference type="Rhea" id="RHEA:18985"/>
        <dbReference type="ChEBI" id="CHEBI:29748"/>
        <dbReference type="ChEBI" id="CHEBI:29780"/>
        <dbReference type="EC" id="5.4.4.2"/>
    </reaction>
</comment>
<evidence type="ECO:0000313" key="8">
    <source>
        <dbReference type="EMBL" id="CAB5044852.1"/>
    </source>
</evidence>
<dbReference type="InterPro" id="IPR005801">
    <property type="entry name" value="ADC_synthase"/>
</dbReference>
<dbReference type="EMBL" id="CAEZXW010000004">
    <property type="protein sequence ID" value="CAB4692662.1"/>
    <property type="molecule type" value="Genomic_DNA"/>
</dbReference>
<dbReference type="EC" id="5.4.4.2" evidence="3"/>
<dbReference type="EMBL" id="CAFBQF010000005">
    <property type="protein sequence ID" value="CAB5044852.1"/>
    <property type="molecule type" value="Genomic_DNA"/>
</dbReference>
<keyword evidence="4" id="KW-0413">Isomerase</keyword>
<proteinExistence type="inferred from homology"/>
<dbReference type="PANTHER" id="PTHR42839">
    <property type="entry name" value="ISOCHORISMATE SYNTHASE ENTC"/>
    <property type="match status" value="1"/>
</dbReference>
<evidence type="ECO:0000259" key="6">
    <source>
        <dbReference type="Pfam" id="PF00425"/>
    </source>
</evidence>